<dbReference type="AlphaFoldDB" id="A0AA40B4E8"/>
<dbReference type="InterPro" id="IPR045296">
    <property type="entry name" value="Complex1_LYR_ETFRF1_LYRM5"/>
</dbReference>
<dbReference type="PANTHER" id="PTHR21024:SF0">
    <property type="entry name" value="ELECTRON TRANSFER FLAVOPROTEIN REGULATORY FACTOR 1"/>
    <property type="match status" value="1"/>
</dbReference>
<evidence type="ECO:0000313" key="2">
    <source>
        <dbReference type="EMBL" id="KAK0727471.1"/>
    </source>
</evidence>
<evidence type="ECO:0008006" key="4">
    <source>
        <dbReference type="Google" id="ProtNLM"/>
    </source>
</evidence>
<accession>A0AA40B4E8</accession>
<reference evidence="2" key="1">
    <citation type="submission" date="2023-06" db="EMBL/GenBank/DDBJ databases">
        <title>Genome-scale phylogeny and comparative genomics of the fungal order Sordariales.</title>
        <authorList>
            <consortium name="Lawrence Berkeley National Laboratory"/>
            <person name="Hensen N."/>
            <person name="Bonometti L."/>
            <person name="Westerberg I."/>
            <person name="Brannstrom I.O."/>
            <person name="Guillou S."/>
            <person name="Cros-Aarteil S."/>
            <person name="Calhoun S."/>
            <person name="Haridas S."/>
            <person name="Kuo A."/>
            <person name="Mondo S."/>
            <person name="Pangilinan J."/>
            <person name="Riley R."/>
            <person name="LaButti K."/>
            <person name="Andreopoulos B."/>
            <person name="Lipzen A."/>
            <person name="Chen C."/>
            <person name="Yanf M."/>
            <person name="Daum C."/>
            <person name="Ng V."/>
            <person name="Clum A."/>
            <person name="Steindorff A."/>
            <person name="Ohm R."/>
            <person name="Martin F."/>
            <person name="Silar P."/>
            <person name="Natvig D."/>
            <person name="Lalanne C."/>
            <person name="Gautier V."/>
            <person name="Ament-velasquez S.L."/>
            <person name="Kruys A."/>
            <person name="Hutchinson M.I."/>
            <person name="Powell A.J."/>
            <person name="Barry K."/>
            <person name="Miller A.N."/>
            <person name="Grigoriev I.V."/>
            <person name="Debuchy R."/>
            <person name="Gladieux P."/>
            <person name="Thoren M.H."/>
            <person name="Johannesson H."/>
        </authorList>
    </citation>
    <scope>NUCLEOTIDE SEQUENCE</scope>
    <source>
        <strain evidence="2">SMH2392-1A</strain>
    </source>
</reference>
<evidence type="ECO:0000313" key="3">
    <source>
        <dbReference type="Proteomes" id="UP001172101"/>
    </source>
</evidence>
<organism evidence="2 3">
    <name type="scientific">Lasiosphaeria miniovina</name>
    <dbReference type="NCBI Taxonomy" id="1954250"/>
    <lineage>
        <taxon>Eukaryota</taxon>
        <taxon>Fungi</taxon>
        <taxon>Dikarya</taxon>
        <taxon>Ascomycota</taxon>
        <taxon>Pezizomycotina</taxon>
        <taxon>Sordariomycetes</taxon>
        <taxon>Sordariomycetidae</taxon>
        <taxon>Sordariales</taxon>
        <taxon>Lasiosphaeriaceae</taxon>
        <taxon>Lasiosphaeria</taxon>
    </lineage>
</organism>
<proteinExistence type="inferred from homology"/>
<dbReference type="InterPro" id="IPR052000">
    <property type="entry name" value="ETFRF1"/>
</dbReference>
<dbReference type="GO" id="GO:0022904">
    <property type="term" value="P:respiratory electron transport chain"/>
    <property type="evidence" value="ECO:0007669"/>
    <property type="project" value="TreeGrafter"/>
</dbReference>
<keyword evidence="3" id="KW-1185">Reference proteome</keyword>
<dbReference type="CDD" id="cd20265">
    <property type="entry name" value="Complex1_LYR_ETFRF1_LYRM5"/>
    <property type="match status" value="1"/>
</dbReference>
<name>A0AA40B4E8_9PEZI</name>
<dbReference type="Pfam" id="PF13233">
    <property type="entry name" value="Complex1_LYR_2"/>
    <property type="match status" value="1"/>
</dbReference>
<evidence type="ECO:0000256" key="1">
    <source>
        <dbReference type="ARBA" id="ARBA00009508"/>
    </source>
</evidence>
<dbReference type="GeneID" id="85324522"/>
<comment type="similarity">
    <text evidence="1">Belongs to the complex I LYR family.</text>
</comment>
<dbReference type="PANTHER" id="PTHR21024">
    <property type="entry name" value="GROWTH HORMONE-INDUCIBLE SOLUBLE PROTEIN-RELATED"/>
    <property type="match status" value="1"/>
</dbReference>
<dbReference type="RefSeq" id="XP_060300326.1">
    <property type="nucleotide sequence ID" value="XM_060441252.1"/>
</dbReference>
<sequence>MPYGYLGLSSTKPRRKIATAHSGSAMSPPLNPELRRQVITIYKELLNLGKDYPQGFDYFRPRLHRAFMANAHLEDAEQIRQGIARAEFVRKEIEALYYLKRYRALRKRYDGA</sequence>
<gene>
    <name evidence="2" type="ORF">B0T26DRAFT_694693</name>
</gene>
<dbReference type="GO" id="GO:0005739">
    <property type="term" value="C:mitochondrion"/>
    <property type="evidence" value="ECO:0007669"/>
    <property type="project" value="TreeGrafter"/>
</dbReference>
<dbReference type="EMBL" id="JAUIRO010000002">
    <property type="protein sequence ID" value="KAK0727471.1"/>
    <property type="molecule type" value="Genomic_DNA"/>
</dbReference>
<protein>
    <recommendedName>
        <fullName evidence="4">LYR family protein</fullName>
    </recommendedName>
</protein>
<comment type="caution">
    <text evidence="2">The sequence shown here is derived from an EMBL/GenBank/DDBJ whole genome shotgun (WGS) entry which is preliminary data.</text>
</comment>
<dbReference type="GO" id="GO:0090324">
    <property type="term" value="P:negative regulation of oxidative phosphorylation"/>
    <property type="evidence" value="ECO:0007669"/>
    <property type="project" value="InterPro"/>
</dbReference>
<dbReference type="Proteomes" id="UP001172101">
    <property type="component" value="Unassembled WGS sequence"/>
</dbReference>